<dbReference type="CDD" id="cd09565">
    <property type="entry name" value="SAM_liprin-alpha1_2_3_4_repeat2"/>
    <property type="match status" value="1"/>
</dbReference>
<keyword evidence="2" id="KW-0677">Repeat</keyword>
<evidence type="ECO:0000256" key="5">
    <source>
        <dbReference type="SAM" id="MobiDB-lite"/>
    </source>
</evidence>
<accession>A0A6A4UZI2</accession>
<feature type="coiled-coil region" evidence="4">
    <location>
        <begin position="7"/>
        <end position="62"/>
    </location>
</feature>
<dbReference type="InterPro" id="IPR013761">
    <property type="entry name" value="SAM/pointed_sf"/>
</dbReference>
<feature type="domain" description="SAM" evidence="6">
    <location>
        <begin position="1009"/>
        <end position="1053"/>
    </location>
</feature>
<evidence type="ECO:0000313" key="7">
    <source>
        <dbReference type="EMBL" id="KAF0287193.1"/>
    </source>
</evidence>
<dbReference type="InterPro" id="IPR037621">
    <property type="entry name" value="LIP-1_SAM_2"/>
</dbReference>
<evidence type="ECO:0000313" key="8">
    <source>
        <dbReference type="Proteomes" id="UP000440578"/>
    </source>
</evidence>
<dbReference type="GO" id="GO:0050808">
    <property type="term" value="P:synapse organization"/>
    <property type="evidence" value="ECO:0007669"/>
    <property type="project" value="TreeGrafter"/>
</dbReference>
<dbReference type="EMBL" id="VIIS01002210">
    <property type="protein sequence ID" value="KAF0287193.1"/>
    <property type="molecule type" value="Genomic_DNA"/>
</dbReference>
<evidence type="ECO:0000256" key="4">
    <source>
        <dbReference type="SAM" id="Coils"/>
    </source>
</evidence>
<organism evidence="7 8">
    <name type="scientific">Amphibalanus amphitrite</name>
    <name type="common">Striped barnacle</name>
    <name type="synonym">Balanus amphitrite</name>
    <dbReference type="NCBI Taxonomy" id="1232801"/>
    <lineage>
        <taxon>Eukaryota</taxon>
        <taxon>Metazoa</taxon>
        <taxon>Ecdysozoa</taxon>
        <taxon>Arthropoda</taxon>
        <taxon>Crustacea</taxon>
        <taxon>Multicrustacea</taxon>
        <taxon>Cirripedia</taxon>
        <taxon>Thoracica</taxon>
        <taxon>Thoracicalcarea</taxon>
        <taxon>Balanomorpha</taxon>
        <taxon>Balanoidea</taxon>
        <taxon>Balanidae</taxon>
        <taxon>Amphibalaninae</taxon>
        <taxon>Amphibalanus</taxon>
    </lineage>
</organism>
<sequence>MFPFQEFTSLTKDLNQARQEATALTKELNQARDQILEKEEEIAELKAERNNTRLLLEHLECLVARHEKSLKMTVVKRQAAAQQGVSSEAEVLKALKSLFEHHKALDERVRDRLRVALEKNMALEEELNNAREELNWMKMGKLEAKPAASAASGAAEGSGEAAPAEGTAPNGHSTTGAAAATLTNGAIEAVTEETAAELRKIIELQTSEISTSQRRVTELQTRVQELEDALARCQKDLLKERDVTSKLQRDLKENNAQKLDQEERIATLEQRYLNAQRESTALRDNGEKLEEELKNKEAQLKLQNEKILAIQEKLELTEQKLAQYSKLPDVEEELRRRMAALTQAQERHGSAEDRIGRLESQLEEKSSEVIRMSQRLKMNEEHNARLSATVDKLLSESNERLQLHLKERMTALEEKNSLTQELDHTRKVLEDMQLEKARMSGQLGRLQHEVDQVQRQMVAVPSAAPPPPPPQLTQQAFLGGLLQEMSKLHLEMEALKQQLLTQEIAYNIQQTEALTRNLSPSGGESGFVRSTSHTSFDGRSLPRRPGSRLAAGAPAAVGDQPDGGGDWETAGASSAGGAAGAAGYEEDEVEDADSIFSTLSPTGQTDAQTLAIMLQDQLDAINNEIRMIQEEKQNTEMRAEELESRVGSVDHLNLLSRSGRLSPPVSGRSTPKSQALSPQRAEALMKYHTKTVPDGSPPAMRSQRFQPFNPDDNMRQSFGDSSHSTPSSVSSTNSSQDSLHKHAAAKKRGFKSSLGRFFSKKEKRAFDLHQSQAAAAAALGRPTDLYSPDTADGGLDSPGVTVSTPKADFDRRTKKKHELLAEAMKAGTPFALWNGPTVVAWLELWVGMPAWYVAACRANVKSGAIMSALSDTEIQREIGISNPLHRLKLRLAIREMVNLTSPSAPNSSRLMHNFAEMNHEWIGTEWLPSLGLPQYRTSFMECLVDARMLEHLLHLNKKDLRGYLKLVDASHRNSLHFGIQCLKRVDYDRAELERRRRACESDPVDVFVWTNERVIQWVVSIGLKEYTGHLTESGLHGALIALDDNFDHNSLALALQIPTANQQAHQILRQEFSRLLMSGTHRQVDTEAKS</sequence>
<feature type="compositionally biased region" description="Polar residues" evidence="5">
    <location>
        <begin position="667"/>
        <end position="677"/>
    </location>
</feature>
<dbReference type="FunFam" id="1.10.150.50:FF:000004">
    <property type="entry name" value="PTPRF interacting protein alpha 1"/>
    <property type="match status" value="1"/>
</dbReference>
<dbReference type="CDD" id="cd09562">
    <property type="entry name" value="SAM_liprin-alpha1_2_3_4_repeat1"/>
    <property type="match status" value="1"/>
</dbReference>
<dbReference type="Gene3D" id="1.10.150.50">
    <property type="entry name" value="Transcription Factor, Ets-1"/>
    <property type="match status" value="3"/>
</dbReference>
<keyword evidence="3 4" id="KW-0175">Coiled coil</keyword>
<dbReference type="PANTHER" id="PTHR12587:SF20">
    <property type="entry name" value="LIPRIN-ALPHA, ISOFORM E"/>
    <property type="match status" value="1"/>
</dbReference>
<keyword evidence="8" id="KW-1185">Reference proteome</keyword>
<feature type="coiled-coil region" evidence="4">
    <location>
        <begin position="113"/>
        <end position="140"/>
    </location>
</feature>
<feature type="coiled-coil region" evidence="4">
    <location>
        <begin position="611"/>
        <end position="645"/>
    </location>
</feature>
<feature type="region of interest" description="Disordered" evidence="5">
    <location>
        <begin position="655"/>
        <end position="747"/>
    </location>
</feature>
<dbReference type="InterPro" id="IPR029515">
    <property type="entry name" value="Liprin"/>
</dbReference>
<dbReference type="SUPFAM" id="SSF47769">
    <property type="entry name" value="SAM/Pointed domain"/>
    <property type="match status" value="3"/>
</dbReference>
<dbReference type="Proteomes" id="UP000440578">
    <property type="component" value="Unassembled WGS sequence"/>
</dbReference>
<dbReference type="AlphaFoldDB" id="A0A6A4UZI2"/>
<dbReference type="Pfam" id="PF25526">
    <property type="entry name" value="LIP-1"/>
    <property type="match status" value="1"/>
</dbReference>
<gene>
    <name evidence="7" type="primary">PPFIA2</name>
    <name evidence="7" type="ORF">FJT64_014379</name>
</gene>
<dbReference type="OrthoDB" id="5981487at2759"/>
<feature type="region of interest" description="Disordered" evidence="5">
    <location>
        <begin position="147"/>
        <end position="176"/>
    </location>
</feature>
<evidence type="ECO:0000256" key="1">
    <source>
        <dbReference type="ARBA" id="ARBA00007026"/>
    </source>
</evidence>
<dbReference type="SMART" id="SM00454">
    <property type="entry name" value="SAM"/>
    <property type="match status" value="3"/>
</dbReference>
<evidence type="ECO:0000256" key="3">
    <source>
        <dbReference type="ARBA" id="ARBA00023054"/>
    </source>
</evidence>
<dbReference type="PANTHER" id="PTHR12587">
    <property type="entry name" value="LAR INTERACTING PROTEIN LIP -RELATED PROTEIN"/>
    <property type="match status" value="1"/>
</dbReference>
<comment type="caution">
    <text evidence="7">The sequence shown here is derived from an EMBL/GenBank/DDBJ whole genome shotgun (WGS) entry which is preliminary data.</text>
</comment>
<feature type="domain" description="SAM" evidence="6">
    <location>
        <begin position="925"/>
        <end position="985"/>
    </location>
</feature>
<reference evidence="7 8" key="1">
    <citation type="submission" date="2019-07" db="EMBL/GenBank/DDBJ databases">
        <title>Draft genome assembly of a fouling barnacle, Amphibalanus amphitrite (Darwin, 1854): The first reference genome for Thecostraca.</title>
        <authorList>
            <person name="Kim W."/>
        </authorList>
    </citation>
    <scope>NUCLEOTIDE SEQUENCE [LARGE SCALE GENOMIC DNA]</scope>
    <source>
        <strain evidence="7">SNU_AA5</strain>
        <tissue evidence="7">Soma without cirri and trophi</tissue>
    </source>
</reference>
<dbReference type="Pfam" id="PF07647">
    <property type="entry name" value="SAM_2"/>
    <property type="match status" value="1"/>
</dbReference>
<dbReference type="InterPro" id="IPR037620">
    <property type="entry name" value="LIP-1_SAM_1"/>
</dbReference>
<protein>
    <submittedName>
        <fullName evidence="7">Liprin-alpha-2</fullName>
    </submittedName>
</protein>
<evidence type="ECO:0000259" key="6">
    <source>
        <dbReference type="PROSITE" id="PS50105"/>
    </source>
</evidence>
<dbReference type="Pfam" id="PF00536">
    <property type="entry name" value="SAM_1"/>
    <property type="match status" value="2"/>
</dbReference>
<dbReference type="GO" id="GO:0048786">
    <property type="term" value="C:presynaptic active zone"/>
    <property type="evidence" value="ECO:0007669"/>
    <property type="project" value="TreeGrafter"/>
</dbReference>
<dbReference type="InterPro" id="IPR057892">
    <property type="entry name" value="LIP-1_CC2"/>
</dbReference>
<feature type="compositionally biased region" description="Polar residues" evidence="5">
    <location>
        <begin position="516"/>
        <end position="537"/>
    </location>
</feature>
<dbReference type="CDD" id="cd09568">
    <property type="entry name" value="SAM_liprin-alpha1_2_3_4_repeat3"/>
    <property type="match status" value="1"/>
</dbReference>
<feature type="compositionally biased region" description="Low complexity" evidence="5">
    <location>
        <begin position="721"/>
        <end position="737"/>
    </location>
</feature>
<feature type="region of interest" description="Disordered" evidence="5">
    <location>
        <begin position="516"/>
        <end position="589"/>
    </location>
</feature>
<feature type="domain" description="SAM" evidence="6">
    <location>
        <begin position="833"/>
        <end position="899"/>
    </location>
</feature>
<dbReference type="PROSITE" id="PS50105">
    <property type="entry name" value="SAM_DOMAIN"/>
    <property type="match status" value="3"/>
</dbReference>
<proteinExistence type="inferred from homology"/>
<feature type="region of interest" description="Disordered" evidence="5">
    <location>
        <begin position="785"/>
        <end position="809"/>
    </location>
</feature>
<feature type="coiled-coil region" evidence="4">
    <location>
        <begin position="415"/>
        <end position="498"/>
    </location>
</feature>
<dbReference type="InterPro" id="IPR001660">
    <property type="entry name" value="SAM"/>
</dbReference>
<name>A0A6A4UZI2_AMPAM</name>
<feature type="coiled-coil region" evidence="4">
    <location>
        <begin position="209"/>
        <end position="375"/>
    </location>
</feature>
<dbReference type="InterPro" id="IPR037622">
    <property type="entry name" value="LIP-1_SAM_3"/>
</dbReference>
<comment type="similarity">
    <text evidence="1">Belongs to the liprin family. Liprin-alpha subfamily.</text>
</comment>
<evidence type="ECO:0000256" key="2">
    <source>
        <dbReference type="ARBA" id="ARBA00022737"/>
    </source>
</evidence>
<dbReference type="GO" id="GO:0005737">
    <property type="term" value="C:cytoplasm"/>
    <property type="evidence" value="ECO:0007669"/>
    <property type="project" value="UniProtKB-ARBA"/>
</dbReference>